<reference evidence="1 2" key="2">
    <citation type="submission" date="2018-11" db="EMBL/GenBank/DDBJ databases">
        <authorList>
            <consortium name="Pathogen Informatics"/>
        </authorList>
    </citation>
    <scope>NUCLEOTIDE SEQUENCE [LARGE SCALE GENOMIC DNA]</scope>
    <source>
        <strain evidence="1 2">Egypt</strain>
    </source>
</reference>
<dbReference type="WBParaSite" id="ECPE_0001422301-mRNA-1">
    <property type="protein sequence ID" value="ECPE_0001422301-mRNA-1"/>
    <property type="gene ID" value="ECPE_0001422301"/>
</dbReference>
<evidence type="ECO:0000313" key="2">
    <source>
        <dbReference type="Proteomes" id="UP000272942"/>
    </source>
</evidence>
<keyword evidence="2" id="KW-1185">Reference proteome</keyword>
<dbReference type="Proteomes" id="UP000272942">
    <property type="component" value="Unassembled WGS sequence"/>
</dbReference>
<organism evidence="3">
    <name type="scientific">Echinostoma caproni</name>
    <dbReference type="NCBI Taxonomy" id="27848"/>
    <lineage>
        <taxon>Eukaryota</taxon>
        <taxon>Metazoa</taxon>
        <taxon>Spiralia</taxon>
        <taxon>Lophotrochozoa</taxon>
        <taxon>Platyhelminthes</taxon>
        <taxon>Trematoda</taxon>
        <taxon>Digenea</taxon>
        <taxon>Plagiorchiida</taxon>
        <taxon>Echinostomata</taxon>
        <taxon>Echinostomatoidea</taxon>
        <taxon>Echinostomatidae</taxon>
        <taxon>Echinostoma</taxon>
    </lineage>
</organism>
<reference evidence="3" key="1">
    <citation type="submission" date="2016-06" db="UniProtKB">
        <authorList>
            <consortium name="WormBaseParasite"/>
        </authorList>
    </citation>
    <scope>IDENTIFICATION</scope>
</reference>
<protein>
    <submittedName>
        <fullName evidence="1 3">Uncharacterized protein</fullName>
    </submittedName>
</protein>
<evidence type="ECO:0000313" key="1">
    <source>
        <dbReference type="EMBL" id="VDP91455.1"/>
    </source>
</evidence>
<proteinExistence type="predicted"/>
<evidence type="ECO:0000313" key="3">
    <source>
        <dbReference type="WBParaSite" id="ECPE_0001422301-mRNA-1"/>
    </source>
</evidence>
<gene>
    <name evidence="1" type="ORF">ECPE_LOCUS14183</name>
</gene>
<sequence>MLLARTRVKYYIMLNQSFLIYSGGAGGGGTGGGDGDGDFPRSPNSDRFDGITFQSCPVLDESISGYRTVQFIARWPFD</sequence>
<name>A0A183B4P8_9TREM</name>
<dbReference type="EMBL" id="UZAN01056894">
    <property type="protein sequence ID" value="VDP91455.1"/>
    <property type="molecule type" value="Genomic_DNA"/>
</dbReference>
<accession>A0A183B4P8</accession>
<dbReference type="AlphaFoldDB" id="A0A183B4P8"/>